<dbReference type="GO" id="GO:0008140">
    <property type="term" value="F:cAMP response element binding protein binding"/>
    <property type="evidence" value="ECO:0007669"/>
    <property type="project" value="TreeGrafter"/>
</dbReference>
<gene>
    <name evidence="3" type="ORF">OFUS_LOCUS22304</name>
</gene>
<sequence>TGTPDSQQQCQSPTSPGPLSPGHYSPAQSPGTSAPQSNGGDPANFQNTLDNYYLDQQQQQQQTDALQTDALQHQFQQNFVLQDNVITSISNMNYNNSQMSFTQSQLQGSVPGGGGQVQGTVSGGGIGQPLDQEQYHQHQQFFPPSHPSPQSPHPNMNSPMTPQGMESPKNNTIPDIILTGADETLISNMRQDFAKDLGNAMISVDSFDTDNFFPSDEALKVGLDPLDLDGLQMLTDPSLVADPATEDSFRLDRL</sequence>
<dbReference type="PANTHER" id="PTHR13589:SF15">
    <property type="entry name" value="CREB-REGULATED TRANSCRIPTION COACTIVATOR, ISOFORM B"/>
    <property type="match status" value="1"/>
</dbReference>
<feature type="region of interest" description="Disordered" evidence="1">
    <location>
        <begin position="1"/>
        <end position="48"/>
    </location>
</feature>
<protein>
    <recommendedName>
        <fullName evidence="2">Transducer of regulated CREB activity C-terminal domain-containing protein</fullName>
    </recommendedName>
</protein>
<feature type="compositionally biased region" description="Polar residues" evidence="1">
    <location>
        <begin position="1"/>
        <end position="14"/>
    </location>
</feature>
<dbReference type="GO" id="GO:0005634">
    <property type="term" value="C:nucleus"/>
    <property type="evidence" value="ECO:0007669"/>
    <property type="project" value="InterPro"/>
</dbReference>
<feature type="region of interest" description="Disordered" evidence="1">
    <location>
        <begin position="104"/>
        <end position="170"/>
    </location>
</feature>
<feature type="compositionally biased region" description="Polar residues" evidence="1">
    <location>
        <begin position="26"/>
        <end position="48"/>
    </location>
</feature>
<dbReference type="InterPro" id="IPR024785">
    <property type="entry name" value="TORC_C"/>
</dbReference>
<organism evidence="3 4">
    <name type="scientific">Owenia fusiformis</name>
    <name type="common">Polychaete worm</name>
    <dbReference type="NCBI Taxonomy" id="6347"/>
    <lineage>
        <taxon>Eukaryota</taxon>
        <taxon>Metazoa</taxon>
        <taxon>Spiralia</taxon>
        <taxon>Lophotrochozoa</taxon>
        <taxon>Annelida</taxon>
        <taxon>Polychaeta</taxon>
        <taxon>Sedentaria</taxon>
        <taxon>Canalipalpata</taxon>
        <taxon>Sabellida</taxon>
        <taxon>Oweniida</taxon>
        <taxon>Oweniidae</taxon>
        <taxon>Owenia</taxon>
    </lineage>
</organism>
<dbReference type="InterPro" id="IPR024786">
    <property type="entry name" value="TORC"/>
</dbReference>
<keyword evidence="4" id="KW-1185">Reference proteome</keyword>
<reference evidence="3" key="1">
    <citation type="submission" date="2022-03" db="EMBL/GenBank/DDBJ databases">
        <authorList>
            <person name="Martin C."/>
        </authorList>
    </citation>
    <scope>NUCLEOTIDE SEQUENCE</scope>
</reference>
<dbReference type="Proteomes" id="UP000749559">
    <property type="component" value="Unassembled WGS sequence"/>
</dbReference>
<evidence type="ECO:0000259" key="2">
    <source>
        <dbReference type="Pfam" id="PF12886"/>
    </source>
</evidence>
<dbReference type="GO" id="GO:0005737">
    <property type="term" value="C:cytoplasm"/>
    <property type="evidence" value="ECO:0007669"/>
    <property type="project" value="InterPro"/>
</dbReference>
<evidence type="ECO:0000256" key="1">
    <source>
        <dbReference type="SAM" id="MobiDB-lite"/>
    </source>
</evidence>
<feature type="non-terminal residue" evidence="3">
    <location>
        <position position="254"/>
    </location>
</feature>
<evidence type="ECO:0000313" key="3">
    <source>
        <dbReference type="EMBL" id="CAH1798127.1"/>
    </source>
</evidence>
<dbReference type="Pfam" id="PF12886">
    <property type="entry name" value="TORC_C"/>
    <property type="match status" value="1"/>
</dbReference>
<dbReference type="PANTHER" id="PTHR13589">
    <property type="entry name" value="CREB-REGULATED TRANSCRIPTION COACTIVATOR"/>
    <property type="match status" value="1"/>
</dbReference>
<feature type="compositionally biased region" description="Gly residues" evidence="1">
    <location>
        <begin position="110"/>
        <end position="127"/>
    </location>
</feature>
<feature type="domain" description="Transducer of regulated CREB activity C-terminal" evidence="2">
    <location>
        <begin position="174"/>
        <end position="254"/>
    </location>
</feature>
<comment type="caution">
    <text evidence="3">The sequence shown here is derived from an EMBL/GenBank/DDBJ whole genome shotgun (WGS) entry which is preliminary data.</text>
</comment>
<dbReference type="GO" id="GO:0045944">
    <property type="term" value="P:positive regulation of transcription by RNA polymerase II"/>
    <property type="evidence" value="ECO:0007669"/>
    <property type="project" value="TreeGrafter"/>
</dbReference>
<dbReference type="OrthoDB" id="8947034at2759"/>
<dbReference type="AlphaFoldDB" id="A0A8S4PWB3"/>
<proteinExistence type="predicted"/>
<name>A0A8S4PWB3_OWEFU</name>
<evidence type="ECO:0000313" key="4">
    <source>
        <dbReference type="Proteomes" id="UP000749559"/>
    </source>
</evidence>
<dbReference type="EMBL" id="CAIIXF020000010">
    <property type="protein sequence ID" value="CAH1798127.1"/>
    <property type="molecule type" value="Genomic_DNA"/>
</dbReference>
<accession>A0A8S4PWB3</accession>